<name>A0A6H5IGJ2_9HYME</name>
<accession>A0A6H5IGJ2</accession>
<evidence type="ECO:0000313" key="2">
    <source>
        <dbReference type="EMBL" id="CAB0036135.1"/>
    </source>
</evidence>
<dbReference type="EMBL" id="CADCXV010000807">
    <property type="protein sequence ID" value="CAB0036135.1"/>
    <property type="molecule type" value="Genomic_DNA"/>
</dbReference>
<gene>
    <name evidence="2" type="ORF">TBRA_LOCUS8016</name>
</gene>
<feature type="region of interest" description="Disordered" evidence="1">
    <location>
        <begin position="540"/>
        <end position="569"/>
    </location>
</feature>
<evidence type="ECO:0000256" key="1">
    <source>
        <dbReference type="SAM" id="MobiDB-lite"/>
    </source>
</evidence>
<dbReference type="Proteomes" id="UP000479190">
    <property type="component" value="Unassembled WGS sequence"/>
</dbReference>
<feature type="compositionally biased region" description="Low complexity" evidence="1">
    <location>
        <begin position="383"/>
        <end position="399"/>
    </location>
</feature>
<feature type="compositionally biased region" description="Basic and acidic residues" evidence="1">
    <location>
        <begin position="400"/>
        <end position="427"/>
    </location>
</feature>
<organism evidence="2 3">
    <name type="scientific">Trichogramma brassicae</name>
    <dbReference type="NCBI Taxonomy" id="86971"/>
    <lineage>
        <taxon>Eukaryota</taxon>
        <taxon>Metazoa</taxon>
        <taxon>Ecdysozoa</taxon>
        <taxon>Arthropoda</taxon>
        <taxon>Hexapoda</taxon>
        <taxon>Insecta</taxon>
        <taxon>Pterygota</taxon>
        <taxon>Neoptera</taxon>
        <taxon>Endopterygota</taxon>
        <taxon>Hymenoptera</taxon>
        <taxon>Apocrita</taxon>
        <taxon>Proctotrupomorpha</taxon>
        <taxon>Chalcidoidea</taxon>
        <taxon>Trichogrammatidae</taxon>
        <taxon>Trichogramma</taxon>
    </lineage>
</organism>
<sequence>MNDATFERDRNFPDEKFVECNDRRYDREHAGKISVGGSCLRVTRDALDARLYSSRFSTLQIFTCGRVENEQQRLLLLRGLATSFLGPIRSIGADEFVNRSSRVEEQHRLTLESHRSLFILDLDCSDDMIERLVEAADAGRLFSTPYKWLLITQNQNVSSFSRLLASRDIYPSSDVVVVSSRAGRVVSVYRTSKESGELLIEDRAHWDRGGRALSLLGDVVAWRRRKNLRGTALKSSLVITNKDTINHLTDYQDKHIDTITKSNYPWALLFVQMFNATVSFDRVGTWGYLSANGSWGGMIGQLQRGEIDFGGTGTFLVGQRIGVVQYISLTTTSQCAYTYLMTIAVNTMKKLSIFVQLSVRVSPAAPFIDLESVSSAVRPVGLARSSGPAPAARRPAVPGHEARVAEHRPRQARVAERAESAEPERRPDRRPRGRLAARFLVRAPIDPHPPNLPHGPARRPESLRGLRGQHSRAPPVDHLVHQRSARPASQSADLSRPRHRLQSTLLRLVQGSREAQRLRGQDLQRSGSIGLVEKVQQLVRHRGGHRARQAGPVRVSRGPRRRLQDRPGDLRRGREVRLSRDRLSESVRSAFRDTGEVALRRALQSRVRIHYTYANEKRKCTYELTLLFVIAIRWLFQLTSFFASRPRTQGIETARDGTARPRARSSVRQTAELRLVPSLPQRRTDRVLRGLLSARLRRYTGDRYALPRDRHRPALAHISTGSANIV</sequence>
<reference evidence="2 3" key="1">
    <citation type="submission" date="2020-02" db="EMBL/GenBank/DDBJ databases">
        <authorList>
            <person name="Ferguson B K."/>
        </authorList>
    </citation>
    <scope>NUCLEOTIDE SEQUENCE [LARGE SCALE GENOMIC DNA]</scope>
</reference>
<feature type="region of interest" description="Disordered" evidence="1">
    <location>
        <begin position="381"/>
        <end position="498"/>
    </location>
</feature>
<evidence type="ECO:0008006" key="4">
    <source>
        <dbReference type="Google" id="ProtNLM"/>
    </source>
</evidence>
<dbReference type="SUPFAM" id="SSF53850">
    <property type="entry name" value="Periplasmic binding protein-like II"/>
    <property type="match status" value="1"/>
</dbReference>
<dbReference type="AlphaFoldDB" id="A0A6H5IGJ2"/>
<dbReference type="Gene3D" id="3.40.190.10">
    <property type="entry name" value="Periplasmic binding protein-like II"/>
    <property type="match status" value="1"/>
</dbReference>
<evidence type="ECO:0000313" key="3">
    <source>
        <dbReference type="Proteomes" id="UP000479190"/>
    </source>
</evidence>
<dbReference type="OrthoDB" id="6117597at2759"/>
<proteinExistence type="predicted"/>
<keyword evidence="3" id="KW-1185">Reference proteome</keyword>
<protein>
    <recommendedName>
        <fullName evidence="4">Ionotropic glutamate receptor L-glutamate and glycine-binding domain-containing protein</fullName>
    </recommendedName>
</protein>